<dbReference type="GO" id="GO:0005634">
    <property type="term" value="C:nucleus"/>
    <property type="evidence" value="ECO:0007669"/>
    <property type="project" value="UniProtKB-SubCell"/>
</dbReference>
<keyword evidence="6" id="KW-0131">Cell cycle</keyword>
<keyword evidence="3" id="KW-0158">Chromosome</keyword>
<reference evidence="11" key="2">
    <citation type="submission" date="2025-08" db="UniProtKB">
        <authorList>
            <consortium name="RefSeq"/>
        </authorList>
    </citation>
    <scope>IDENTIFICATION</scope>
    <source>
        <tissue evidence="11">Leaf</tissue>
    </source>
</reference>
<organism evidence="10 11">
    <name type="scientific">Ananas comosus</name>
    <name type="common">Pineapple</name>
    <name type="synonym">Ananas ananas</name>
    <dbReference type="NCBI Taxonomy" id="4615"/>
    <lineage>
        <taxon>Eukaryota</taxon>
        <taxon>Viridiplantae</taxon>
        <taxon>Streptophyta</taxon>
        <taxon>Embryophyta</taxon>
        <taxon>Tracheophyta</taxon>
        <taxon>Spermatophyta</taxon>
        <taxon>Magnoliopsida</taxon>
        <taxon>Liliopsida</taxon>
        <taxon>Poales</taxon>
        <taxon>Bromeliaceae</taxon>
        <taxon>Bromelioideae</taxon>
        <taxon>Ananas</taxon>
    </lineage>
</organism>
<dbReference type="PANTHER" id="PTHR22928:SF3">
    <property type="entry name" value="TELOMERE-ASSOCIATED PROTEIN RIF1"/>
    <property type="match status" value="1"/>
</dbReference>
<reference evidence="10" key="1">
    <citation type="journal article" date="2015" name="Nat. Genet.">
        <title>The pineapple genome and the evolution of CAM photosynthesis.</title>
        <authorList>
            <person name="Ming R."/>
            <person name="VanBuren R."/>
            <person name="Wai C.M."/>
            <person name="Tang H."/>
            <person name="Schatz M.C."/>
            <person name="Bowers J.E."/>
            <person name="Lyons E."/>
            <person name="Wang M.L."/>
            <person name="Chen J."/>
            <person name="Biggers E."/>
            <person name="Zhang J."/>
            <person name="Huang L."/>
            <person name="Zhang L."/>
            <person name="Miao W."/>
            <person name="Zhang J."/>
            <person name="Ye Z."/>
            <person name="Miao C."/>
            <person name="Lin Z."/>
            <person name="Wang H."/>
            <person name="Zhou H."/>
            <person name="Yim W.C."/>
            <person name="Priest H.D."/>
            <person name="Zheng C."/>
            <person name="Woodhouse M."/>
            <person name="Edger P.P."/>
            <person name="Guyot R."/>
            <person name="Guo H.B."/>
            <person name="Guo H."/>
            <person name="Zheng G."/>
            <person name="Singh R."/>
            <person name="Sharma A."/>
            <person name="Min X."/>
            <person name="Zheng Y."/>
            <person name="Lee H."/>
            <person name="Gurtowski J."/>
            <person name="Sedlazeck F.J."/>
            <person name="Harkess A."/>
            <person name="McKain M.R."/>
            <person name="Liao Z."/>
            <person name="Fang J."/>
            <person name="Liu J."/>
            <person name="Zhang X."/>
            <person name="Zhang Q."/>
            <person name="Hu W."/>
            <person name="Qin Y."/>
            <person name="Wang K."/>
            <person name="Chen L.Y."/>
            <person name="Shirley N."/>
            <person name="Lin Y.R."/>
            <person name="Liu L.Y."/>
            <person name="Hernandez A.G."/>
            <person name="Wright C.L."/>
            <person name="Bulone V."/>
            <person name="Tuskan G.A."/>
            <person name="Heath K."/>
            <person name="Zee F."/>
            <person name="Moore P.H."/>
            <person name="Sunkar R."/>
            <person name="Leebens-Mack J.H."/>
            <person name="Mockler T."/>
            <person name="Bennetzen J.L."/>
            <person name="Freeling M."/>
            <person name="Sankoff D."/>
            <person name="Paterson A.H."/>
            <person name="Zhu X."/>
            <person name="Yang X."/>
            <person name="Smith J.A."/>
            <person name="Cushman J.C."/>
            <person name="Paull R.E."/>
            <person name="Yu Q."/>
        </authorList>
    </citation>
    <scope>NUCLEOTIDE SEQUENCE [LARGE SCALE GENOMIC DNA]</scope>
    <source>
        <strain evidence="10">cv. F153</strain>
    </source>
</reference>
<dbReference type="PANTHER" id="PTHR22928">
    <property type="entry name" value="TELOMERE-ASSOCIATED PROTEIN RIF1"/>
    <property type="match status" value="1"/>
</dbReference>
<dbReference type="InterPro" id="IPR011989">
    <property type="entry name" value="ARM-like"/>
</dbReference>
<evidence type="ECO:0000256" key="1">
    <source>
        <dbReference type="ARBA" id="ARBA00004123"/>
    </source>
</evidence>
<dbReference type="Pfam" id="PF12231">
    <property type="entry name" value="Rif1_N"/>
    <property type="match status" value="1"/>
</dbReference>
<feature type="region of interest" description="Disordered" evidence="7">
    <location>
        <begin position="969"/>
        <end position="994"/>
    </location>
</feature>
<evidence type="ECO:0000313" key="11">
    <source>
        <dbReference type="RefSeq" id="XP_020090335.1"/>
    </source>
</evidence>
<feature type="chain" id="PRO_5027850174" evidence="8">
    <location>
        <begin position="20"/>
        <end position="1005"/>
    </location>
</feature>
<evidence type="ECO:0000313" key="10">
    <source>
        <dbReference type="Proteomes" id="UP000515123"/>
    </source>
</evidence>
<evidence type="ECO:0000256" key="6">
    <source>
        <dbReference type="ARBA" id="ARBA00023306"/>
    </source>
</evidence>
<proteinExistence type="predicted"/>
<comment type="subcellular location">
    <subcellularLocation>
        <location evidence="2">Chromosome</location>
        <location evidence="2">Telomere</location>
    </subcellularLocation>
    <subcellularLocation>
        <location evidence="1">Nucleus</location>
    </subcellularLocation>
</comment>
<accession>A0A6P5FAL6</accession>
<evidence type="ECO:0000256" key="3">
    <source>
        <dbReference type="ARBA" id="ARBA00022454"/>
    </source>
</evidence>
<dbReference type="Proteomes" id="UP000515123">
    <property type="component" value="Linkage group 6"/>
</dbReference>
<dbReference type="InterPro" id="IPR022031">
    <property type="entry name" value="Rif1_N"/>
</dbReference>
<evidence type="ECO:0000259" key="9">
    <source>
        <dbReference type="Pfam" id="PF12231"/>
    </source>
</evidence>
<keyword evidence="5" id="KW-0539">Nucleus</keyword>
<dbReference type="SUPFAM" id="SSF48371">
    <property type="entry name" value="ARM repeat"/>
    <property type="match status" value="1"/>
</dbReference>
<keyword evidence="10" id="KW-1185">Reference proteome</keyword>
<feature type="domain" description="Telomere-associated protein Rif1 N-terminal" evidence="9">
    <location>
        <begin position="2"/>
        <end position="196"/>
    </location>
</feature>
<dbReference type="AlphaFoldDB" id="A0A6P5FAL6"/>
<sequence length="1005" mass="113968">MKAVCNLAVWCVSIQQLQASVIELEAHSLIRAIVHALDNPFGSLSTTFEATQAVMKLASQIPEKMRDLLSVWLPPIYRRLLSDNNTERSTAERCLLKMSSIILPPPPLLSEVVASNLKKELLLRMTDMLHDNLQNVQVIKAWGWYVSLLGSTGLSDRHLLNKLLKIPEKTFTHADDQVQVASLVAWRHLIDALLPPHIKIIESKIASEVSTVASFTAFTRNCDPHLYGLLKKIKMIMVPLIGIMSSKCGVAVRSSCLSTLRYLLHKLDTLVNHQSILQTIFGPMLEVTFSSVLDNQNMCVWNSCINLLHEFVMSKDKEIAFGEEQSCYDKSSWKDHPIKWLPWDINYLDFLLKMIGIIVGPEEMKCMNFETRVVAMNAALKIFKSVLKGVKIKFSKSFTCNDWIQICITKILKFVTEVCEGLVLEKNVNLQFVEAIIEEIDHSILNSPLYGANLDIKYICDLKCPENISHSRISTPPVKALGYMDMVSPMVYTTILSLSLVAQSILKLPPEDAMLYAKQQMNVPFFLANTLDNLHTVVSFMYMHIKKPIDCMLNILMMWNIIGQGLKEQIGHVSALDSPTVDYSAVHQFLCFPLLLFLSLEKKPATLRSGNCSEFCVFSSQQEVEMELVIEVYKSLHDYSIHGTETVTSSTNDFTEGLCELFVSVLNKNMILFVHNIECCLQKKYPKIAILSVIGEAAIQMITNTKVFGSAPQQSKECDKYSPQCSPIKYSLGLVSRFLELSLVAFKARPQDEHHVTIRVFEALDNFSRLLFLKQDILLLLELISDPLCQWLSSCAKIYCEIQQGGLINQLLNIWSRILDCLTRSQPPILFNSSFLETQASLLQTTLGHPHLPISDVTIEFWRTTYNRKVSLRYPSCLLPTLEKLSRSGRIILQKDSAANDAFSCKQRRGSSRTPAVSNPQKRPLSVIASEFENDHGLVNLYKGFKRKRFKSENGPIKGMKHVERFEDVSSSDCRMDTMSASNNLSERKEPRKPEYIMEMLRRKR</sequence>
<dbReference type="InterPro" id="IPR016024">
    <property type="entry name" value="ARM-type_fold"/>
</dbReference>
<dbReference type="OrthoDB" id="5399929at2759"/>
<keyword evidence="8" id="KW-0732">Signal</keyword>
<keyword evidence="4" id="KW-0779">Telomere</keyword>
<evidence type="ECO:0000256" key="4">
    <source>
        <dbReference type="ARBA" id="ARBA00022895"/>
    </source>
</evidence>
<name>A0A6P5FAL6_ANACO</name>
<evidence type="ECO:0000256" key="5">
    <source>
        <dbReference type="ARBA" id="ARBA00023242"/>
    </source>
</evidence>
<evidence type="ECO:0000256" key="7">
    <source>
        <dbReference type="SAM" id="MobiDB-lite"/>
    </source>
</evidence>
<evidence type="ECO:0000256" key="8">
    <source>
        <dbReference type="SAM" id="SignalP"/>
    </source>
</evidence>
<feature type="signal peptide" evidence="8">
    <location>
        <begin position="1"/>
        <end position="19"/>
    </location>
</feature>
<gene>
    <name evidence="11" type="primary">LOC109711606</name>
</gene>
<evidence type="ECO:0000256" key="2">
    <source>
        <dbReference type="ARBA" id="ARBA00004574"/>
    </source>
</evidence>
<dbReference type="GO" id="GO:0000781">
    <property type="term" value="C:chromosome, telomeric region"/>
    <property type="evidence" value="ECO:0007669"/>
    <property type="project" value="UniProtKB-SubCell"/>
</dbReference>
<dbReference type="Gene3D" id="1.25.10.10">
    <property type="entry name" value="Leucine-rich Repeat Variant"/>
    <property type="match status" value="1"/>
</dbReference>
<dbReference type="GO" id="GO:0000723">
    <property type="term" value="P:telomere maintenance"/>
    <property type="evidence" value="ECO:0007669"/>
    <property type="project" value="TreeGrafter"/>
</dbReference>
<dbReference type="RefSeq" id="XP_020090335.1">
    <property type="nucleotide sequence ID" value="XM_020234746.1"/>
</dbReference>
<feature type="compositionally biased region" description="Polar residues" evidence="7">
    <location>
        <begin position="969"/>
        <end position="985"/>
    </location>
</feature>
<dbReference type="GeneID" id="109711606"/>
<protein>
    <submittedName>
        <fullName evidence="11">Uncharacterized protein LOC109711606</fullName>
    </submittedName>
</protein>